<protein>
    <submittedName>
        <fullName evidence="1">Uncharacterized protein</fullName>
    </submittedName>
</protein>
<organism evidence="1 2">
    <name type="scientific">Oopsacas minuta</name>
    <dbReference type="NCBI Taxonomy" id="111878"/>
    <lineage>
        <taxon>Eukaryota</taxon>
        <taxon>Metazoa</taxon>
        <taxon>Porifera</taxon>
        <taxon>Hexactinellida</taxon>
        <taxon>Hexasterophora</taxon>
        <taxon>Lyssacinosida</taxon>
        <taxon>Leucopsacidae</taxon>
        <taxon>Oopsacas</taxon>
    </lineage>
</organism>
<sequence length="119" mass="13797">MPFRSINRISQLISEERIINPDYKQNNNSMFILTFLCKNLVVSEQPKSNRNRKRKSNCLSDEEIESCIYSRFSSQSSSQLGEFKSAAQLSLFSYKSVIHAPKVTVQSSTLMHKKKIRFQ</sequence>
<dbReference type="AlphaFoldDB" id="A0AAV7KGF3"/>
<comment type="caution">
    <text evidence="1">The sequence shown here is derived from an EMBL/GenBank/DDBJ whole genome shotgun (WGS) entry which is preliminary data.</text>
</comment>
<evidence type="ECO:0000313" key="1">
    <source>
        <dbReference type="EMBL" id="KAI6659970.1"/>
    </source>
</evidence>
<keyword evidence="2" id="KW-1185">Reference proteome</keyword>
<name>A0AAV7KGF3_9METZ</name>
<proteinExistence type="predicted"/>
<accession>A0AAV7KGF3</accession>
<reference evidence="1 2" key="1">
    <citation type="journal article" date="2023" name="BMC Biol.">
        <title>The compact genome of the sponge Oopsacas minuta (Hexactinellida) is lacking key metazoan core genes.</title>
        <authorList>
            <person name="Santini S."/>
            <person name="Schenkelaars Q."/>
            <person name="Jourda C."/>
            <person name="Duchesne M."/>
            <person name="Belahbib H."/>
            <person name="Rocher C."/>
            <person name="Selva M."/>
            <person name="Riesgo A."/>
            <person name="Vervoort M."/>
            <person name="Leys S.P."/>
            <person name="Kodjabachian L."/>
            <person name="Le Bivic A."/>
            <person name="Borchiellini C."/>
            <person name="Claverie J.M."/>
            <person name="Renard E."/>
        </authorList>
    </citation>
    <scope>NUCLEOTIDE SEQUENCE [LARGE SCALE GENOMIC DNA]</scope>
    <source>
        <strain evidence="1">SPO-2</strain>
    </source>
</reference>
<dbReference type="EMBL" id="JAKMXF010000044">
    <property type="protein sequence ID" value="KAI6659970.1"/>
    <property type="molecule type" value="Genomic_DNA"/>
</dbReference>
<evidence type="ECO:0000313" key="2">
    <source>
        <dbReference type="Proteomes" id="UP001165289"/>
    </source>
</evidence>
<gene>
    <name evidence="1" type="ORF">LOD99_14310</name>
</gene>
<dbReference type="Proteomes" id="UP001165289">
    <property type="component" value="Unassembled WGS sequence"/>
</dbReference>